<dbReference type="InterPro" id="IPR043128">
    <property type="entry name" value="Rev_trsase/Diguanyl_cyclase"/>
</dbReference>
<dbReference type="PROSITE" id="PS50887">
    <property type="entry name" value="GGDEF"/>
    <property type="match status" value="1"/>
</dbReference>
<dbReference type="SUPFAM" id="SSF55073">
    <property type="entry name" value="Nucleotide cyclase"/>
    <property type="match status" value="1"/>
</dbReference>
<accession>A0AAU9Q8B4</accession>
<dbReference type="SUPFAM" id="SSF55785">
    <property type="entry name" value="PYP-like sensor domain (PAS domain)"/>
    <property type="match status" value="2"/>
</dbReference>
<dbReference type="PANTHER" id="PTHR44757">
    <property type="entry name" value="DIGUANYLATE CYCLASE DGCP"/>
    <property type="match status" value="1"/>
</dbReference>
<dbReference type="InterPro" id="IPR013656">
    <property type="entry name" value="PAS_4"/>
</dbReference>
<evidence type="ECO:0000256" key="2">
    <source>
        <dbReference type="ARBA" id="ARBA00012282"/>
    </source>
</evidence>
<evidence type="ECO:0000313" key="10">
    <source>
        <dbReference type="Proteomes" id="UP001295420"/>
    </source>
</evidence>
<dbReference type="SMART" id="SM00091">
    <property type="entry name" value="PAS"/>
    <property type="match status" value="2"/>
</dbReference>
<evidence type="ECO:0000259" key="5">
    <source>
        <dbReference type="PROSITE" id="PS50112"/>
    </source>
</evidence>
<dbReference type="Gene3D" id="3.30.70.270">
    <property type="match status" value="1"/>
</dbReference>
<dbReference type="GO" id="GO:0071732">
    <property type="term" value="P:cellular response to nitric oxide"/>
    <property type="evidence" value="ECO:0007669"/>
    <property type="project" value="UniProtKB-ARBA"/>
</dbReference>
<dbReference type="PANTHER" id="PTHR44757:SF2">
    <property type="entry name" value="BIOFILM ARCHITECTURE MAINTENANCE PROTEIN MBAA"/>
    <property type="match status" value="1"/>
</dbReference>
<keyword evidence="9" id="KW-0808">Transferase</keyword>
<evidence type="ECO:0000256" key="4">
    <source>
        <dbReference type="ARBA" id="ARBA00051114"/>
    </source>
</evidence>
<dbReference type="CDD" id="cd01948">
    <property type="entry name" value="EAL"/>
    <property type="match status" value="1"/>
</dbReference>
<dbReference type="SMART" id="SM00267">
    <property type="entry name" value="GGDEF"/>
    <property type="match status" value="1"/>
</dbReference>
<proteinExistence type="predicted"/>
<dbReference type="Pfam" id="PF00989">
    <property type="entry name" value="PAS"/>
    <property type="match status" value="1"/>
</dbReference>
<evidence type="ECO:0000313" key="9">
    <source>
        <dbReference type="EMBL" id="CAH1534691.1"/>
    </source>
</evidence>
<dbReference type="CDD" id="cd01949">
    <property type="entry name" value="GGDEF"/>
    <property type="match status" value="1"/>
</dbReference>
<dbReference type="EMBL" id="CAKMTQ010000034">
    <property type="protein sequence ID" value="CAH1534691.1"/>
    <property type="molecule type" value="Genomic_DNA"/>
</dbReference>
<dbReference type="InterPro" id="IPR013767">
    <property type="entry name" value="PAS_fold"/>
</dbReference>
<dbReference type="SMART" id="SM00086">
    <property type="entry name" value="PAC"/>
    <property type="match status" value="2"/>
</dbReference>
<keyword evidence="9" id="KW-0548">Nucleotidyltransferase</keyword>
<dbReference type="Proteomes" id="UP001295420">
    <property type="component" value="Unassembled WGS sequence"/>
</dbReference>
<dbReference type="InterPro" id="IPR001633">
    <property type="entry name" value="EAL_dom"/>
</dbReference>
<dbReference type="CDD" id="cd00130">
    <property type="entry name" value="PAS"/>
    <property type="match status" value="1"/>
</dbReference>
<reference evidence="9" key="1">
    <citation type="submission" date="2022-01" db="EMBL/GenBank/DDBJ databases">
        <authorList>
            <person name="Lagorce A."/>
        </authorList>
    </citation>
    <scope>NUCLEOTIDE SEQUENCE</scope>
    <source>
        <strain evidence="9">Th15_F1_D04</strain>
    </source>
</reference>
<dbReference type="Pfam" id="PF00990">
    <property type="entry name" value="GGDEF"/>
    <property type="match status" value="1"/>
</dbReference>
<dbReference type="InterPro" id="IPR052155">
    <property type="entry name" value="Biofilm_reg_signaling"/>
</dbReference>
<evidence type="ECO:0000259" key="8">
    <source>
        <dbReference type="PROSITE" id="PS50887"/>
    </source>
</evidence>
<dbReference type="GO" id="GO:0016779">
    <property type="term" value="F:nucleotidyltransferase activity"/>
    <property type="evidence" value="ECO:0007669"/>
    <property type="project" value="UniProtKB-KW"/>
</dbReference>
<evidence type="ECO:0000256" key="1">
    <source>
        <dbReference type="ARBA" id="ARBA00001946"/>
    </source>
</evidence>
<dbReference type="InterPro" id="IPR000160">
    <property type="entry name" value="GGDEF_dom"/>
</dbReference>
<feature type="domain" description="PAS" evidence="5">
    <location>
        <begin position="288"/>
        <end position="334"/>
    </location>
</feature>
<dbReference type="NCBIfam" id="TIGR00229">
    <property type="entry name" value="sensory_box"/>
    <property type="match status" value="2"/>
</dbReference>
<name>A0AAU9Q8B4_9VIBR</name>
<dbReference type="Pfam" id="PF08448">
    <property type="entry name" value="PAS_4"/>
    <property type="match status" value="1"/>
</dbReference>
<dbReference type="InterPro" id="IPR000700">
    <property type="entry name" value="PAS-assoc_C"/>
</dbReference>
<keyword evidence="3" id="KW-0973">c-di-GMP</keyword>
<dbReference type="PROSITE" id="PS50112">
    <property type="entry name" value="PAS"/>
    <property type="match status" value="1"/>
</dbReference>
<dbReference type="AlphaFoldDB" id="A0AAU9Q8B4"/>
<gene>
    <name evidence="9" type="ORF">THF1D04_40024</name>
</gene>
<feature type="domain" description="PAC" evidence="6">
    <location>
        <begin position="359"/>
        <end position="413"/>
    </location>
</feature>
<protein>
    <recommendedName>
        <fullName evidence="2">cyclic-guanylate-specific phosphodiesterase</fullName>
        <ecNumber evidence="2">3.1.4.52</ecNumber>
    </recommendedName>
</protein>
<dbReference type="FunFam" id="3.20.20.450:FF:000001">
    <property type="entry name" value="Cyclic di-GMP phosphodiesterase yahA"/>
    <property type="match status" value="1"/>
</dbReference>
<dbReference type="Gene3D" id="3.20.20.450">
    <property type="entry name" value="EAL domain"/>
    <property type="match status" value="1"/>
</dbReference>
<dbReference type="Pfam" id="PF00563">
    <property type="entry name" value="EAL"/>
    <property type="match status" value="1"/>
</dbReference>
<evidence type="ECO:0000259" key="7">
    <source>
        <dbReference type="PROSITE" id="PS50883"/>
    </source>
</evidence>
<feature type="domain" description="EAL" evidence="7">
    <location>
        <begin position="588"/>
        <end position="836"/>
    </location>
</feature>
<dbReference type="InterPro" id="IPR001610">
    <property type="entry name" value="PAC"/>
</dbReference>
<dbReference type="SMART" id="SM00052">
    <property type="entry name" value="EAL"/>
    <property type="match status" value="1"/>
</dbReference>
<feature type="domain" description="GGDEF" evidence="8">
    <location>
        <begin position="445"/>
        <end position="579"/>
    </location>
</feature>
<dbReference type="GO" id="GO:0006355">
    <property type="term" value="P:regulation of DNA-templated transcription"/>
    <property type="evidence" value="ECO:0007669"/>
    <property type="project" value="InterPro"/>
</dbReference>
<dbReference type="InterPro" id="IPR035919">
    <property type="entry name" value="EAL_sf"/>
</dbReference>
<evidence type="ECO:0000259" key="6">
    <source>
        <dbReference type="PROSITE" id="PS50113"/>
    </source>
</evidence>
<dbReference type="SUPFAM" id="SSF141868">
    <property type="entry name" value="EAL domain-like"/>
    <property type="match status" value="1"/>
</dbReference>
<dbReference type="EC" id="3.1.4.52" evidence="2"/>
<dbReference type="NCBIfam" id="TIGR00254">
    <property type="entry name" value="GGDEF"/>
    <property type="match status" value="1"/>
</dbReference>
<comment type="caution">
    <text evidence="9">The sequence shown here is derived from an EMBL/GenBank/DDBJ whole genome shotgun (WGS) entry which is preliminary data.</text>
</comment>
<comment type="cofactor">
    <cofactor evidence="1">
        <name>Mg(2+)</name>
        <dbReference type="ChEBI" id="CHEBI:18420"/>
    </cofactor>
</comment>
<feature type="domain" description="PAC" evidence="6">
    <location>
        <begin position="239"/>
        <end position="291"/>
    </location>
</feature>
<dbReference type="FunFam" id="3.30.70.270:FF:000001">
    <property type="entry name" value="Diguanylate cyclase domain protein"/>
    <property type="match status" value="1"/>
</dbReference>
<dbReference type="InterPro" id="IPR029787">
    <property type="entry name" value="Nucleotide_cyclase"/>
</dbReference>
<dbReference type="InterPro" id="IPR000014">
    <property type="entry name" value="PAS"/>
</dbReference>
<dbReference type="InterPro" id="IPR035965">
    <property type="entry name" value="PAS-like_dom_sf"/>
</dbReference>
<sequence>MNAESDVHHTIPRAFQDALLIMFRFAISPALMTDWKQALQQCCDATQAHGQLYTFSYTHQWRLSEVATSPQHHREVVAILEPATEHFTYPQLVVEQTPFQNQTLSYCPVWLPNGELFAAFALVHSTEQDAVISGWLSALAGRVGFDVAQTYHQEQQRHDVQLPDLLPSLQEFIDCLEDHTWIKSTDGRYAMTNRSVEDSWQMTGSEIVGKNDFELFSSRRAKKFIDTDQLVIATGSQNTVEECTLIDDNNNPTWLETIKSPIRNQTGELIGILGMTRNVTRRKMVETQLSLASKIFDNSHEGMVITDRKANILDVNSAFTHITGYAAEEVIGKNPNILRSGHHDREFYQQLWRQLESKGQWKGEFINRKKDGSIYPQLATISAVMDDKNHLINYICVFEDISVRKAHEEKLQRMAFYDPLTNLPNRTHLISLLEQHIENGQKHQHAFATLFLDIDHFKHINDSMGHFCGDQLLTKLAERLQDVLHLRAHVARIGGDEFVIILPNIESDSQLIDTIEDILCLFNRPFEVSKNESLRISTSVGVARYPQDGQDSETLLKNADTAMYLAKKNGRNGYAFYSPDLTDKSVSHVRMQSALHEAIEKNQLHLAYQPQYNLSANELVGVEALLRWQHPDLGMISPADFIPIAEKTGLIQSIGKWVLEQACLQGRAWLDNGIEFGKLAVNVSALQLQQSDFISKLGVILKETEFPAHRLELEITESFLLIDPQQAIASLNLLRELGIEISLDDFGTGYSSLSYLKGLPINKLKIDRSFVSDVPSNTDSNAIVNAIIAMGQTLSLKVVAEGIETDEQAQYLFERGCIYGQGFRFSAPVRAEKLFR</sequence>
<organism evidence="9 10">
    <name type="scientific">Vibrio owensii</name>
    <dbReference type="NCBI Taxonomy" id="696485"/>
    <lineage>
        <taxon>Bacteria</taxon>
        <taxon>Pseudomonadati</taxon>
        <taxon>Pseudomonadota</taxon>
        <taxon>Gammaproteobacteria</taxon>
        <taxon>Vibrionales</taxon>
        <taxon>Vibrionaceae</taxon>
        <taxon>Vibrio</taxon>
    </lineage>
</organism>
<dbReference type="PROSITE" id="PS50883">
    <property type="entry name" value="EAL"/>
    <property type="match status" value="1"/>
</dbReference>
<dbReference type="Gene3D" id="3.30.450.20">
    <property type="entry name" value="PAS domain"/>
    <property type="match status" value="2"/>
</dbReference>
<comment type="catalytic activity">
    <reaction evidence="4">
        <text>3',3'-c-di-GMP + H2O = 5'-phosphoguanylyl(3'-&gt;5')guanosine + H(+)</text>
        <dbReference type="Rhea" id="RHEA:24902"/>
        <dbReference type="ChEBI" id="CHEBI:15377"/>
        <dbReference type="ChEBI" id="CHEBI:15378"/>
        <dbReference type="ChEBI" id="CHEBI:58754"/>
        <dbReference type="ChEBI" id="CHEBI:58805"/>
        <dbReference type="EC" id="3.1.4.52"/>
    </reaction>
    <physiologicalReaction direction="left-to-right" evidence="4">
        <dbReference type="Rhea" id="RHEA:24903"/>
    </physiologicalReaction>
</comment>
<dbReference type="GO" id="GO:0071111">
    <property type="term" value="F:cyclic-guanylate-specific phosphodiesterase activity"/>
    <property type="evidence" value="ECO:0007669"/>
    <property type="project" value="UniProtKB-EC"/>
</dbReference>
<dbReference type="PROSITE" id="PS50113">
    <property type="entry name" value="PAC"/>
    <property type="match status" value="2"/>
</dbReference>
<evidence type="ECO:0000256" key="3">
    <source>
        <dbReference type="ARBA" id="ARBA00022636"/>
    </source>
</evidence>